<dbReference type="GO" id="GO:0004674">
    <property type="term" value="F:protein serine/threonine kinase activity"/>
    <property type="evidence" value="ECO:0007669"/>
    <property type="project" value="TreeGrafter"/>
</dbReference>
<dbReference type="SUPFAM" id="SSF56112">
    <property type="entry name" value="Protein kinase-like (PK-like)"/>
    <property type="match status" value="1"/>
</dbReference>
<dbReference type="InterPro" id="IPR017441">
    <property type="entry name" value="Protein_kinase_ATP_BS"/>
</dbReference>
<keyword evidence="1" id="KW-0067">ATP-binding</keyword>
<dbReference type="GO" id="GO:0005524">
    <property type="term" value="F:ATP binding"/>
    <property type="evidence" value="ECO:0007669"/>
    <property type="project" value="UniProtKB-UniRule"/>
</dbReference>
<dbReference type="Pfam" id="PF00069">
    <property type="entry name" value="Pkinase"/>
    <property type="match status" value="1"/>
</dbReference>
<sequence>MYRCKCGAFLLEQLDNYLEVYDVVGNVMKLKFTGKTLGILGSGNYGNVYHAHWIGKNTTCVALKAYNSYRGYEDELEVLKHLNRKRYLERDHIIKMLGYGQSVGLFIVLELGGGNLKEYFNEKIAEAIRRREYIVNEQLFIAIIKGAALALAQFHKYGSHGDIKYENFVVSRDQDQNSDVINVKLIDFNDSLITEEDIMKFGEMVNKLANECSIDLQKDVAYPDSKLYRVIKACLQQYPNDRPTMDNIFKFMNEDISHFDYEVRVIEKESGKTPKEGGKSGKGKRPENSGKGKHSEGKKEKHLKLG</sequence>
<dbReference type="InterPro" id="IPR000719">
    <property type="entry name" value="Prot_kinase_dom"/>
</dbReference>
<dbReference type="GO" id="GO:0005634">
    <property type="term" value="C:nucleus"/>
    <property type="evidence" value="ECO:0007669"/>
    <property type="project" value="TreeGrafter"/>
</dbReference>
<feature type="compositionally biased region" description="Basic and acidic residues" evidence="2">
    <location>
        <begin position="267"/>
        <end position="299"/>
    </location>
</feature>
<accession>A0A915N3G3</accession>
<dbReference type="CDD" id="cd00180">
    <property type="entry name" value="PKc"/>
    <property type="match status" value="1"/>
</dbReference>
<dbReference type="Proteomes" id="UP000887561">
    <property type="component" value="Unplaced"/>
</dbReference>
<reference evidence="5" key="1">
    <citation type="submission" date="2022-11" db="UniProtKB">
        <authorList>
            <consortium name="WormBaseParasite"/>
        </authorList>
    </citation>
    <scope>IDENTIFICATION</scope>
</reference>
<evidence type="ECO:0000313" key="4">
    <source>
        <dbReference type="Proteomes" id="UP000887561"/>
    </source>
</evidence>
<keyword evidence="1" id="KW-0547">Nucleotide-binding</keyword>
<dbReference type="WBParaSite" id="scaffold7954_cov151.g12567">
    <property type="protein sequence ID" value="scaffold7954_cov151.g12567"/>
    <property type="gene ID" value="scaffold7954_cov151.g12567"/>
</dbReference>
<organism evidence="4 5">
    <name type="scientific">Meloidogyne javanica</name>
    <name type="common">Root-knot nematode worm</name>
    <dbReference type="NCBI Taxonomy" id="6303"/>
    <lineage>
        <taxon>Eukaryota</taxon>
        <taxon>Metazoa</taxon>
        <taxon>Ecdysozoa</taxon>
        <taxon>Nematoda</taxon>
        <taxon>Chromadorea</taxon>
        <taxon>Rhabditida</taxon>
        <taxon>Tylenchina</taxon>
        <taxon>Tylenchomorpha</taxon>
        <taxon>Tylenchoidea</taxon>
        <taxon>Meloidogynidae</taxon>
        <taxon>Meloidogyninae</taxon>
        <taxon>Meloidogyne</taxon>
        <taxon>Meloidogyne incognita group</taxon>
    </lineage>
</organism>
<dbReference type="PANTHER" id="PTHR44167:SF24">
    <property type="entry name" value="SERINE_THREONINE-PROTEIN KINASE CHK2"/>
    <property type="match status" value="1"/>
</dbReference>
<feature type="region of interest" description="Disordered" evidence="2">
    <location>
        <begin position="267"/>
        <end position="306"/>
    </location>
</feature>
<evidence type="ECO:0000313" key="5">
    <source>
        <dbReference type="WBParaSite" id="scaffold7954_cov151.g12567"/>
    </source>
</evidence>
<dbReference type="PANTHER" id="PTHR44167">
    <property type="entry name" value="OVARIAN-SPECIFIC SERINE/THREONINE-PROTEIN KINASE LOK-RELATED"/>
    <property type="match status" value="1"/>
</dbReference>
<dbReference type="InterPro" id="IPR011009">
    <property type="entry name" value="Kinase-like_dom_sf"/>
</dbReference>
<evidence type="ECO:0000256" key="2">
    <source>
        <dbReference type="SAM" id="MobiDB-lite"/>
    </source>
</evidence>
<dbReference type="Gene3D" id="3.30.200.20">
    <property type="entry name" value="Phosphorylase Kinase, domain 1"/>
    <property type="match status" value="1"/>
</dbReference>
<dbReference type="GO" id="GO:0005737">
    <property type="term" value="C:cytoplasm"/>
    <property type="evidence" value="ECO:0007669"/>
    <property type="project" value="TreeGrafter"/>
</dbReference>
<proteinExistence type="predicted"/>
<feature type="domain" description="Protein kinase" evidence="3">
    <location>
        <begin position="34"/>
        <end position="306"/>
    </location>
</feature>
<dbReference type="SMART" id="SM00220">
    <property type="entry name" value="S_TKc"/>
    <property type="match status" value="1"/>
</dbReference>
<dbReference type="GO" id="GO:0044773">
    <property type="term" value="P:mitotic DNA damage checkpoint signaling"/>
    <property type="evidence" value="ECO:0007669"/>
    <property type="project" value="TreeGrafter"/>
</dbReference>
<name>A0A915N3G3_MELJA</name>
<protein>
    <submittedName>
        <fullName evidence="5">Protein kinase domain-containing protein</fullName>
    </submittedName>
</protein>
<evidence type="ECO:0000256" key="1">
    <source>
        <dbReference type="PROSITE-ProRule" id="PRU10141"/>
    </source>
</evidence>
<dbReference type="PROSITE" id="PS00107">
    <property type="entry name" value="PROTEIN_KINASE_ATP"/>
    <property type="match status" value="1"/>
</dbReference>
<dbReference type="AlphaFoldDB" id="A0A915N3G3"/>
<dbReference type="PROSITE" id="PS50011">
    <property type="entry name" value="PROTEIN_KINASE_DOM"/>
    <property type="match status" value="1"/>
</dbReference>
<dbReference type="Gene3D" id="1.10.510.10">
    <property type="entry name" value="Transferase(Phosphotransferase) domain 1"/>
    <property type="match status" value="1"/>
</dbReference>
<evidence type="ECO:0000259" key="3">
    <source>
        <dbReference type="PROSITE" id="PS50011"/>
    </source>
</evidence>
<keyword evidence="4" id="KW-1185">Reference proteome</keyword>
<feature type="binding site" evidence="1">
    <location>
        <position position="64"/>
    </location>
    <ligand>
        <name>ATP</name>
        <dbReference type="ChEBI" id="CHEBI:30616"/>
    </ligand>
</feature>